<keyword evidence="2" id="KW-1185">Reference proteome</keyword>
<evidence type="ECO:0000313" key="1">
    <source>
        <dbReference type="EMBL" id="MVU82277.1"/>
    </source>
</evidence>
<comment type="caution">
    <text evidence="1">The sequence shown here is derived from an EMBL/GenBank/DDBJ whole genome shotgun (WGS) entry which is preliminary data.</text>
</comment>
<dbReference type="AlphaFoldDB" id="A0A7K1V6W1"/>
<evidence type="ECO:0008006" key="3">
    <source>
        <dbReference type="Google" id="ProtNLM"/>
    </source>
</evidence>
<reference evidence="1 2" key="1">
    <citation type="submission" date="2019-12" db="EMBL/GenBank/DDBJ databases">
        <title>Nocardia sp. nov. ET3-3 isolated from soil.</title>
        <authorList>
            <person name="Kanchanasin P."/>
            <person name="Tanasupawat S."/>
            <person name="Yuki M."/>
            <person name="Kudo T."/>
        </authorList>
    </citation>
    <scope>NUCLEOTIDE SEQUENCE [LARGE SCALE GENOMIC DNA]</scope>
    <source>
        <strain evidence="1 2">ET3-3</strain>
    </source>
</reference>
<proteinExistence type="predicted"/>
<dbReference type="EMBL" id="WRPP01000008">
    <property type="protein sequence ID" value="MVU82277.1"/>
    <property type="molecule type" value="Genomic_DNA"/>
</dbReference>
<organism evidence="1 2">
    <name type="scientific">Nocardia terrae</name>
    <dbReference type="NCBI Taxonomy" id="2675851"/>
    <lineage>
        <taxon>Bacteria</taxon>
        <taxon>Bacillati</taxon>
        <taxon>Actinomycetota</taxon>
        <taxon>Actinomycetes</taxon>
        <taxon>Mycobacteriales</taxon>
        <taxon>Nocardiaceae</taxon>
        <taxon>Nocardia</taxon>
    </lineage>
</organism>
<gene>
    <name evidence="1" type="ORF">GPX89_34200</name>
</gene>
<dbReference type="RefSeq" id="WP_157391838.1">
    <property type="nucleotide sequence ID" value="NZ_WRPP01000008.1"/>
</dbReference>
<evidence type="ECO:0000313" key="2">
    <source>
        <dbReference type="Proteomes" id="UP000466794"/>
    </source>
</evidence>
<accession>A0A7K1V6W1</accession>
<sequence>MFQADIDELKKLATTVTSVGDEIDNLDVRTTGDKVGDALPGIPIGAACSQAGEYTEGAWLRIAERMRTLAGIVNQCADDIKVTDTEFKNRLEQMHFFRTGDTA</sequence>
<name>A0A7K1V6W1_9NOCA</name>
<protein>
    <recommendedName>
        <fullName evidence="3">ESX-1 secretion-associated protein</fullName>
    </recommendedName>
</protein>
<dbReference type="Proteomes" id="UP000466794">
    <property type="component" value="Unassembled WGS sequence"/>
</dbReference>